<evidence type="ECO:0000256" key="4">
    <source>
        <dbReference type="ARBA" id="ARBA00022723"/>
    </source>
</evidence>
<sequence>MDSNNGWPEPIIPVQSLSESGTETIPERYIKPPSDRPGTELTKSSPLSIPVIDLSAMSIEEMARAVSDACSEWGFFQVVNHGVRPELMRHAQQVWRGFFHLPIEEKQRYANSPATYEGYGSRLGVEKGIRLDWGDYYFLHVLPPCLKSHEKWPALPHALRDTTDEYSRELINLCERIMEAMSIGLGLDPTRLQDSFGGRADVGACLRVNYYPKCPQPELTLGLSSHSDPGGMTVLLADDSVKGLQVRRGSDWVTIDPVRDAFIINVGDQIQVLSNAMYKSVEHRVMANATDERLSMAFFYNPKADLPLSPIRELVTLDRPVLYTPMTFNEYRLFIRRKGPRGKSQVESLKTSCH</sequence>
<comment type="similarity">
    <text evidence="3 10">Belongs to the iron/ascorbate-dependent oxidoreductase family.</text>
</comment>
<gene>
    <name evidence="13" type="ORF">FCM35_KLT19568</name>
</gene>
<evidence type="ECO:0000256" key="11">
    <source>
        <dbReference type="SAM" id="MobiDB-lite"/>
    </source>
</evidence>
<dbReference type="Pfam" id="PF14226">
    <property type="entry name" value="DIOX_N"/>
    <property type="match status" value="1"/>
</dbReference>
<dbReference type="GO" id="GO:0046872">
    <property type="term" value="F:metal ion binding"/>
    <property type="evidence" value="ECO:0007669"/>
    <property type="project" value="UniProtKB-KW"/>
</dbReference>
<proteinExistence type="inferred from homology"/>
<keyword evidence="8 10" id="KW-0408">Iron</keyword>
<comment type="catalytic activity">
    <reaction evidence="9">
        <text>jasmonate + 2-oxoglutarate + O2 = (1R,2R)-12-hydroxyjasmonate + succinate + CO2</text>
        <dbReference type="Rhea" id="RHEA:67144"/>
        <dbReference type="ChEBI" id="CHEBI:15379"/>
        <dbReference type="ChEBI" id="CHEBI:16526"/>
        <dbReference type="ChEBI" id="CHEBI:16810"/>
        <dbReference type="ChEBI" id="CHEBI:30031"/>
        <dbReference type="ChEBI" id="CHEBI:58431"/>
        <dbReference type="ChEBI" id="CHEBI:132022"/>
    </reaction>
    <physiologicalReaction direction="left-to-right" evidence="9">
        <dbReference type="Rhea" id="RHEA:67145"/>
    </physiologicalReaction>
</comment>
<dbReference type="Pfam" id="PF03171">
    <property type="entry name" value="2OG-FeII_Oxy"/>
    <property type="match status" value="1"/>
</dbReference>
<keyword evidence="14" id="KW-1185">Reference proteome</keyword>
<name>A0A833RE31_9POAL</name>
<dbReference type="InterPro" id="IPR027443">
    <property type="entry name" value="IPNS-like_sf"/>
</dbReference>
<evidence type="ECO:0000256" key="7">
    <source>
        <dbReference type="ARBA" id="ARBA00023002"/>
    </source>
</evidence>
<dbReference type="AlphaFoldDB" id="A0A833RE31"/>
<evidence type="ECO:0000259" key="12">
    <source>
        <dbReference type="PROSITE" id="PS51471"/>
    </source>
</evidence>
<evidence type="ECO:0000256" key="2">
    <source>
        <dbReference type="ARBA" id="ARBA00001961"/>
    </source>
</evidence>
<feature type="region of interest" description="Disordered" evidence="11">
    <location>
        <begin position="1"/>
        <end position="44"/>
    </location>
</feature>
<reference evidence="13" key="1">
    <citation type="submission" date="2020-01" db="EMBL/GenBank/DDBJ databases">
        <title>Genome sequence of Kobresia littledalei, the first chromosome-level genome in the family Cyperaceae.</title>
        <authorList>
            <person name="Qu G."/>
        </authorList>
    </citation>
    <scope>NUCLEOTIDE SEQUENCE</scope>
    <source>
        <strain evidence="13">C.B.Clarke</strain>
        <tissue evidence="13">Leaf</tissue>
    </source>
</reference>
<evidence type="ECO:0000256" key="3">
    <source>
        <dbReference type="ARBA" id="ARBA00008056"/>
    </source>
</evidence>
<accession>A0A833RE31</accession>
<keyword evidence="6" id="KW-0611">Plant defense</keyword>
<dbReference type="InterPro" id="IPR050295">
    <property type="entry name" value="Plant_2OG-oxidoreductases"/>
</dbReference>
<feature type="compositionally biased region" description="Basic and acidic residues" evidence="11">
    <location>
        <begin position="25"/>
        <end position="38"/>
    </location>
</feature>
<keyword evidence="4 10" id="KW-0479">Metal-binding</keyword>
<evidence type="ECO:0000313" key="14">
    <source>
        <dbReference type="Proteomes" id="UP000623129"/>
    </source>
</evidence>
<feature type="domain" description="Fe2OG dioxygenase" evidence="12">
    <location>
        <begin position="201"/>
        <end position="302"/>
    </location>
</feature>
<evidence type="ECO:0000256" key="6">
    <source>
        <dbReference type="ARBA" id="ARBA00022821"/>
    </source>
</evidence>
<dbReference type="PANTHER" id="PTHR47991">
    <property type="entry name" value="OXOGLUTARATE/IRON-DEPENDENT DIOXYGENASE"/>
    <property type="match status" value="1"/>
</dbReference>
<evidence type="ECO:0000256" key="10">
    <source>
        <dbReference type="RuleBase" id="RU003682"/>
    </source>
</evidence>
<comment type="caution">
    <text evidence="13">The sequence shown here is derived from an EMBL/GenBank/DDBJ whole genome shotgun (WGS) entry which is preliminary data.</text>
</comment>
<dbReference type="InterPro" id="IPR026992">
    <property type="entry name" value="DIOX_N"/>
</dbReference>
<organism evidence="13 14">
    <name type="scientific">Carex littledalei</name>
    <dbReference type="NCBI Taxonomy" id="544730"/>
    <lineage>
        <taxon>Eukaryota</taxon>
        <taxon>Viridiplantae</taxon>
        <taxon>Streptophyta</taxon>
        <taxon>Embryophyta</taxon>
        <taxon>Tracheophyta</taxon>
        <taxon>Spermatophyta</taxon>
        <taxon>Magnoliopsida</taxon>
        <taxon>Liliopsida</taxon>
        <taxon>Poales</taxon>
        <taxon>Cyperaceae</taxon>
        <taxon>Cyperoideae</taxon>
        <taxon>Cariceae</taxon>
        <taxon>Carex</taxon>
        <taxon>Carex subgen. Euthyceras</taxon>
    </lineage>
</organism>
<keyword evidence="5" id="KW-1184">Jasmonic acid signaling pathway</keyword>
<evidence type="ECO:0000256" key="1">
    <source>
        <dbReference type="ARBA" id="ARBA00001954"/>
    </source>
</evidence>
<comment type="cofactor">
    <cofactor evidence="1">
        <name>Fe(2+)</name>
        <dbReference type="ChEBI" id="CHEBI:29033"/>
    </cofactor>
</comment>
<dbReference type="EMBL" id="SWLB01000007">
    <property type="protein sequence ID" value="KAF3336982.1"/>
    <property type="molecule type" value="Genomic_DNA"/>
</dbReference>
<evidence type="ECO:0000256" key="5">
    <source>
        <dbReference type="ARBA" id="ARBA00022819"/>
    </source>
</evidence>
<dbReference type="GO" id="GO:0120091">
    <property type="term" value="F:jasmonic acid hydrolase"/>
    <property type="evidence" value="ECO:0007669"/>
    <property type="project" value="UniProtKB-ARBA"/>
</dbReference>
<dbReference type="OrthoDB" id="288590at2759"/>
<dbReference type="GO" id="GO:1900366">
    <property type="term" value="P:negative regulation of defense response to insect"/>
    <property type="evidence" value="ECO:0007669"/>
    <property type="project" value="UniProtKB-ARBA"/>
</dbReference>
<dbReference type="FunFam" id="2.60.120.330:FF:000008">
    <property type="entry name" value="Jasmonate-regulated gene 21"/>
    <property type="match status" value="1"/>
</dbReference>
<dbReference type="SUPFAM" id="SSF51197">
    <property type="entry name" value="Clavaminate synthase-like"/>
    <property type="match status" value="1"/>
</dbReference>
<dbReference type="InterPro" id="IPR044861">
    <property type="entry name" value="IPNS-like_FE2OG_OXY"/>
</dbReference>
<evidence type="ECO:0000256" key="9">
    <source>
        <dbReference type="ARBA" id="ARBA00052139"/>
    </source>
</evidence>
<keyword evidence="7 10" id="KW-0560">Oxidoreductase</keyword>
<protein>
    <submittedName>
        <fullName evidence="13">Flavonol synthase/flavanone 3-hydroxylase-like isoform X4</fullName>
    </submittedName>
</protein>
<dbReference type="GO" id="GO:0006952">
    <property type="term" value="P:defense response"/>
    <property type="evidence" value="ECO:0007669"/>
    <property type="project" value="UniProtKB-KW"/>
</dbReference>
<dbReference type="Proteomes" id="UP000623129">
    <property type="component" value="Unassembled WGS sequence"/>
</dbReference>
<dbReference type="PROSITE" id="PS51471">
    <property type="entry name" value="FE2OG_OXY"/>
    <property type="match status" value="1"/>
</dbReference>
<dbReference type="GO" id="GO:2000022">
    <property type="term" value="P:regulation of jasmonic acid mediated signaling pathway"/>
    <property type="evidence" value="ECO:0007669"/>
    <property type="project" value="UniProtKB-ARBA"/>
</dbReference>
<evidence type="ECO:0000256" key="8">
    <source>
        <dbReference type="ARBA" id="ARBA00023004"/>
    </source>
</evidence>
<evidence type="ECO:0000313" key="13">
    <source>
        <dbReference type="EMBL" id="KAF3336982.1"/>
    </source>
</evidence>
<dbReference type="InterPro" id="IPR005123">
    <property type="entry name" value="Oxoglu/Fe-dep_dioxygenase_dom"/>
</dbReference>
<dbReference type="GO" id="GO:0016491">
    <property type="term" value="F:oxidoreductase activity"/>
    <property type="evidence" value="ECO:0007669"/>
    <property type="project" value="UniProtKB-KW"/>
</dbReference>
<dbReference type="Gene3D" id="2.60.120.330">
    <property type="entry name" value="B-lactam Antibiotic, Isopenicillin N Synthase, Chain"/>
    <property type="match status" value="1"/>
</dbReference>
<dbReference type="GO" id="GO:1900150">
    <property type="term" value="P:regulation of defense response to fungus"/>
    <property type="evidence" value="ECO:0007669"/>
    <property type="project" value="UniProtKB-ARBA"/>
</dbReference>
<comment type="cofactor">
    <cofactor evidence="2">
        <name>L-ascorbate</name>
        <dbReference type="ChEBI" id="CHEBI:38290"/>
    </cofactor>
</comment>